<evidence type="ECO:0000259" key="13">
    <source>
        <dbReference type="Pfam" id="PF02770"/>
    </source>
</evidence>
<gene>
    <name evidence="15" type="ORF">DFR74_101162</name>
</gene>
<evidence type="ECO:0000256" key="9">
    <source>
        <dbReference type="ARBA" id="ARBA00042660"/>
    </source>
</evidence>
<keyword evidence="16" id="KW-1185">Reference proteome</keyword>
<dbReference type="PROSITE" id="PS00073">
    <property type="entry name" value="ACYL_COA_DH_2"/>
    <property type="match status" value="1"/>
</dbReference>
<evidence type="ECO:0000256" key="7">
    <source>
        <dbReference type="ARBA" id="ARBA00037085"/>
    </source>
</evidence>
<evidence type="ECO:0000256" key="3">
    <source>
        <dbReference type="ARBA" id="ARBA00009347"/>
    </source>
</evidence>
<evidence type="ECO:0000256" key="1">
    <source>
        <dbReference type="ARBA" id="ARBA00001974"/>
    </source>
</evidence>
<keyword evidence="4 11" id="KW-0285">Flavoprotein</keyword>
<dbReference type="SUPFAM" id="SSF56645">
    <property type="entry name" value="Acyl-CoA dehydrogenase NM domain-like"/>
    <property type="match status" value="1"/>
</dbReference>
<comment type="function">
    <text evidence="7">Catalyzes the dehydrogenation at the alpha-beta position of ACP-bound acyl chains. This results in the introduction of a double bond in the lipidic chain, which is further transferred to the epsilon-amino group of lysine residue in the mycobactin core by MbtK.</text>
</comment>
<evidence type="ECO:0000256" key="11">
    <source>
        <dbReference type="RuleBase" id="RU362125"/>
    </source>
</evidence>
<dbReference type="Gene3D" id="1.10.540.10">
    <property type="entry name" value="Acyl-CoA dehydrogenase/oxidase, N-terminal domain"/>
    <property type="match status" value="1"/>
</dbReference>
<feature type="domain" description="Acyl-CoA dehydrogenase/oxidase N-terminal" evidence="14">
    <location>
        <begin position="10"/>
        <end position="121"/>
    </location>
</feature>
<dbReference type="InterPro" id="IPR046373">
    <property type="entry name" value="Acyl-CoA_Oxase/DH_mid-dom_sf"/>
</dbReference>
<feature type="domain" description="Acyl-CoA dehydrogenase/oxidase C-terminal" evidence="12">
    <location>
        <begin position="234"/>
        <end position="382"/>
    </location>
</feature>
<dbReference type="InterPro" id="IPR050741">
    <property type="entry name" value="Acyl-CoA_dehydrogenase"/>
</dbReference>
<dbReference type="Gene3D" id="1.20.140.10">
    <property type="entry name" value="Butyryl-CoA Dehydrogenase, subunit A, domain 3"/>
    <property type="match status" value="1"/>
</dbReference>
<dbReference type="PANTHER" id="PTHR48083:SF20">
    <property type="entry name" value="LONG-CHAIN SPECIFIC ACYL-COA DEHYDROGENASE, MITOCHONDRIAL"/>
    <property type="match status" value="1"/>
</dbReference>
<comment type="cofactor">
    <cofactor evidence="1 11">
        <name>FAD</name>
        <dbReference type="ChEBI" id="CHEBI:57692"/>
    </cofactor>
</comment>
<evidence type="ECO:0000256" key="4">
    <source>
        <dbReference type="ARBA" id="ARBA00022630"/>
    </source>
</evidence>
<comment type="catalytic activity">
    <reaction evidence="10">
        <text>a 2,3-saturated acyl-CoA + A = a 2,3-dehydroacyl-CoA + AH2</text>
        <dbReference type="Rhea" id="RHEA:48608"/>
        <dbReference type="ChEBI" id="CHEBI:13193"/>
        <dbReference type="ChEBI" id="CHEBI:17499"/>
        <dbReference type="ChEBI" id="CHEBI:60015"/>
        <dbReference type="ChEBI" id="CHEBI:65111"/>
    </reaction>
</comment>
<evidence type="ECO:0000259" key="12">
    <source>
        <dbReference type="Pfam" id="PF00441"/>
    </source>
</evidence>
<evidence type="ECO:0000256" key="6">
    <source>
        <dbReference type="ARBA" id="ARBA00023002"/>
    </source>
</evidence>
<dbReference type="GO" id="GO:0005737">
    <property type="term" value="C:cytoplasm"/>
    <property type="evidence" value="ECO:0007669"/>
    <property type="project" value="TreeGrafter"/>
</dbReference>
<keyword evidence="5 11" id="KW-0274">FAD</keyword>
<dbReference type="InterPro" id="IPR036250">
    <property type="entry name" value="AcylCo_DH-like_C"/>
</dbReference>
<dbReference type="EMBL" id="QNRE01000001">
    <property type="protein sequence ID" value="RBO96151.1"/>
    <property type="molecule type" value="Genomic_DNA"/>
</dbReference>
<evidence type="ECO:0000256" key="2">
    <source>
        <dbReference type="ARBA" id="ARBA00005102"/>
    </source>
</evidence>
<dbReference type="PANTHER" id="PTHR48083">
    <property type="entry name" value="MEDIUM-CHAIN SPECIFIC ACYL-COA DEHYDROGENASE, MITOCHONDRIAL-RELATED"/>
    <property type="match status" value="1"/>
</dbReference>
<dbReference type="GO" id="GO:0033539">
    <property type="term" value="P:fatty acid beta-oxidation using acyl-CoA dehydrogenase"/>
    <property type="evidence" value="ECO:0007669"/>
    <property type="project" value="TreeGrafter"/>
</dbReference>
<evidence type="ECO:0000256" key="5">
    <source>
        <dbReference type="ARBA" id="ARBA00022827"/>
    </source>
</evidence>
<dbReference type="InterPro" id="IPR006089">
    <property type="entry name" value="Acyl-CoA_DH_CS"/>
</dbReference>
<dbReference type="AlphaFoldDB" id="A0A366E196"/>
<dbReference type="SUPFAM" id="SSF47203">
    <property type="entry name" value="Acyl-CoA dehydrogenase C-terminal domain-like"/>
    <property type="match status" value="1"/>
</dbReference>
<comment type="similarity">
    <text evidence="3 11">Belongs to the acyl-CoA dehydrogenase family.</text>
</comment>
<evidence type="ECO:0000256" key="10">
    <source>
        <dbReference type="ARBA" id="ARBA00052546"/>
    </source>
</evidence>
<evidence type="ECO:0000313" key="16">
    <source>
        <dbReference type="Proteomes" id="UP000252586"/>
    </source>
</evidence>
<sequence>MQHRSPWVDDEVAALAEMARRFITREALPHRQRWLDQGHVDREFWQRAGAAGLLCASIPEEYGGGGGTLAHDLAVFRAPLQLTETGFGIGNAVHSGVVAHYLLAYGNEEQKRRWLPGMAAGTAIGAIAMTEPDGGSDLQRLRTRAVRDGDHFLVDGAKTFISNGTQADLVIVLAKTRQGAGAKGISLLLVETGSTAGFRVGRRLDKIGLHAQDTAELFFDAMRVPAANLLGEPDRGFGYVMTQLARERLLLADSALAVAEEALTLTVRYTKERHIFGAPLFAMQNTRFELARCATLTRTTRAFVDACVMDWLRGELDTASASMAKAHATEVQGEVLDRCLQLFGGYGFTLEYPIARMYADARAQRIYGGANEVMKELIARSL</sequence>
<organism evidence="15 16">
    <name type="scientific">Nocardia puris</name>
    <dbReference type="NCBI Taxonomy" id="208602"/>
    <lineage>
        <taxon>Bacteria</taxon>
        <taxon>Bacillati</taxon>
        <taxon>Actinomycetota</taxon>
        <taxon>Actinomycetes</taxon>
        <taxon>Mycobacteriales</taxon>
        <taxon>Nocardiaceae</taxon>
        <taxon>Nocardia</taxon>
    </lineage>
</organism>
<evidence type="ECO:0000259" key="14">
    <source>
        <dbReference type="Pfam" id="PF02771"/>
    </source>
</evidence>
<accession>A0A366E196</accession>
<keyword evidence="6 11" id="KW-0560">Oxidoreductase</keyword>
<dbReference type="STRING" id="1210090.GCA_001613185_03263"/>
<reference evidence="15 16" key="1">
    <citation type="submission" date="2018-06" db="EMBL/GenBank/DDBJ databases">
        <title>Genomic Encyclopedia of Type Strains, Phase IV (KMG-IV): sequencing the most valuable type-strain genomes for metagenomic binning, comparative biology and taxonomic classification.</title>
        <authorList>
            <person name="Goeker M."/>
        </authorList>
    </citation>
    <scope>NUCLEOTIDE SEQUENCE [LARGE SCALE GENOMIC DNA]</scope>
    <source>
        <strain evidence="15 16">DSM 44599</strain>
    </source>
</reference>
<dbReference type="OrthoDB" id="8876745at2"/>
<dbReference type="InterPro" id="IPR009100">
    <property type="entry name" value="AcylCoA_DH/oxidase_NM_dom_sf"/>
</dbReference>
<comment type="pathway">
    <text evidence="2">Siderophore biosynthesis; mycobactin biosynthesis.</text>
</comment>
<dbReference type="FunFam" id="2.40.110.10:FF:000002">
    <property type="entry name" value="Acyl-CoA dehydrogenase fadE12"/>
    <property type="match status" value="1"/>
</dbReference>
<dbReference type="InterPro" id="IPR013786">
    <property type="entry name" value="AcylCoA_DH/ox_N"/>
</dbReference>
<dbReference type="FunFam" id="1.20.140.10:FF:000001">
    <property type="entry name" value="Acyl-CoA dehydrogenase"/>
    <property type="match status" value="1"/>
</dbReference>
<comment type="caution">
    <text evidence="15">The sequence shown here is derived from an EMBL/GenBank/DDBJ whole genome shotgun (WGS) entry which is preliminary data.</text>
</comment>
<feature type="domain" description="Acyl-CoA oxidase/dehydrogenase middle" evidence="13">
    <location>
        <begin position="126"/>
        <end position="221"/>
    </location>
</feature>
<dbReference type="Pfam" id="PF02771">
    <property type="entry name" value="Acyl-CoA_dh_N"/>
    <property type="match status" value="1"/>
</dbReference>
<proteinExistence type="inferred from homology"/>
<dbReference type="InterPro" id="IPR006091">
    <property type="entry name" value="Acyl-CoA_Oxase/DH_mid-dom"/>
</dbReference>
<dbReference type="GO" id="GO:0050660">
    <property type="term" value="F:flavin adenine dinucleotide binding"/>
    <property type="evidence" value="ECO:0007669"/>
    <property type="project" value="InterPro"/>
</dbReference>
<dbReference type="Pfam" id="PF02770">
    <property type="entry name" value="Acyl-CoA_dh_M"/>
    <property type="match status" value="1"/>
</dbReference>
<dbReference type="Proteomes" id="UP000252586">
    <property type="component" value="Unassembled WGS sequence"/>
</dbReference>
<evidence type="ECO:0000256" key="8">
    <source>
        <dbReference type="ARBA" id="ARBA00040394"/>
    </source>
</evidence>
<dbReference type="Pfam" id="PF00441">
    <property type="entry name" value="Acyl-CoA_dh_1"/>
    <property type="match status" value="1"/>
</dbReference>
<name>A0A366E196_9NOCA</name>
<dbReference type="Gene3D" id="2.40.110.10">
    <property type="entry name" value="Butyryl-CoA Dehydrogenase, subunit A, domain 2"/>
    <property type="match status" value="1"/>
</dbReference>
<dbReference type="RefSeq" id="WP_067509520.1">
    <property type="nucleotide sequence ID" value="NZ_CP107943.1"/>
</dbReference>
<evidence type="ECO:0000313" key="15">
    <source>
        <dbReference type="EMBL" id="RBO96151.1"/>
    </source>
</evidence>
<dbReference type="InterPro" id="IPR037069">
    <property type="entry name" value="AcylCoA_DH/ox_N_sf"/>
</dbReference>
<dbReference type="GO" id="GO:0003995">
    <property type="term" value="F:acyl-CoA dehydrogenase activity"/>
    <property type="evidence" value="ECO:0007669"/>
    <property type="project" value="InterPro"/>
</dbReference>
<protein>
    <recommendedName>
        <fullName evidence="8">Acyl-[acyl-carrier-protein] dehydrogenase MbtN</fullName>
    </recommendedName>
    <alternativeName>
        <fullName evidence="9">Mycobactin synthase protein N</fullName>
    </alternativeName>
</protein>
<dbReference type="InterPro" id="IPR009075">
    <property type="entry name" value="AcylCo_DH/oxidase_C"/>
</dbReference>